<protein>
    <recommendedName>
        <fullName evidence="2">DUF4064 domain-containing protein</fullName>
    </recommendedName>
</protein>
<evidence type="ECO:0000313" key="3">
    <source>
        <dbReference type="EMBL" id="KWW17957.1"/>
    </source>
</evidence>
<evidence type="ECO:0000313" key="4">
    <source>
        <dbReference type="Proteomes" id="UP000064189"/>
    </source>
</evidence>
<dbReference type="EMBL" id="LNNH01000025">
    <property type="protein sequence ID" value="KWW17957.1"/>
    <property type="molecule type" value="Genomic_DNA"/>
</dbReference>
<dbReference type="AlphaFoldDB" id="A0A109MXJ2"/>
<reference evidence="3 4" key="1">
    <citation type="submission" date="2015-11" db="EMBL/GenBank/DDBJ databases">
        <title>Genome Sequence of Bacillus simplex strain VanAntwerpen2.</title>
        <authorList>
            <person name="Couger M.B."/>
        </authorList>
    </citation>
    <scope>NUCLEOTIDE SEQUENCE [LARGE SCALE GENOMIC DNA]</scope>
    <source>
        <strain evidence="3 4">VanAntwerpen02</strain>
    </source>
</reference>
<dbReference type="Proteomes" id="UP000064189">
    <property type="component" value="Unassembled WGS sequence"/>
</dbReference>
<feature type="transmembrane region" description="Helical" evidence="1">
    <location>
        <begin position="75"/>
        <end position="104"/>
    </location>
</feature>
<name>A0A109MXJ2_9BACI</name>
<proteinExistence type="predicted"/>
<evidence type="ECO:0000256" key="1">
    <source>
        <dbReference type="SAM" id="Phobius"/>
    </source>
</evidence>
<keyword evidence="1" id="KW-1133">Transmembrane helix</keyword>
<feature type="transmembrane region" description="Helical" evidence="1">
    <location>
        <begin position="43"/>
        <end position="63"/>
    </location>
</feature>
<organism evidence="3 4">
    <name type="scientific">Peribacillus simplex</name>
    <dbReference type="NCBI Taxonomy" id="1478"/>
    <lineage>
        <taxon>Bacteria</taxon>
        <taxon>Bacillati</taxon>
        <taxon>Bacillota</taxon>
        <taxon>Bacilli</taxon>
        <taxon>Bacillales</taxon>
        <taxon>Bacillaceae</taxon>
        <taxon>Peribacillus</taxon>
    </lineage>
</organism>
<keyword evidence="1" id="KW-0472">Membrane</keyword>
<accession>A0A109MXJ2</accession>
<evidence type="ECO:0000259" key="2">
    <source>
        <dbReference type="Pfam" id="PF13273"/>
    </source>
</evidence>
<keyword evidence="4" id="KW-1185">Reference proteome</keyword>
<dbReference type="InterPro" id="IPR025273">
    <property type="entry name" value="DUF4064"/>
</dbReference>
<keyword evidence="1" id="KW-0812">Transmembrane</keyword>
<gene>
    <name evidence="3" type="ORF">AS888_20820</name>
</gene>
<comment type="caution">
    <text evidence="3">The sequence shown here is derived from an EMBL/GenBank/DDBJ whole genome shotgun (WGS) entry which is preliminary data.</text>
</comment>
<dbReference type="RefSeq" id="WP_061142599.1">
    <property type="nucleotide sequence ID" value="NZ_LNNH01000025.1"/>
</dbReference>
<dbReference type="Pfam" id="PF13273">
    <property type="entry name" value="DUF4064"/>
    <property type="match status" value="1"/>
</dbReference>
<feature type="transmembrane region" description="Helical" evidence="1">
    <location>
        <begin position="7"/>
        <end position="31"/>
    </location>
</feature>
<sequence>MNRSTEFTLSLIATIFLTIGWVIVGIITFFAGLAPVDEMDYTLFTYLVIYSVLTIPLLVLIWVGTFKIKRNSRGWGIFILVMGVLYTLSVYFIPGIMLLIAGIMMVSKKDESQNVAV</sequence>
<feature type="domain" description="DUF4064" evidence="2">
    <location>
        <begin position="2"/>
        <end position="88"/>
    </location>
</feature>